<feature type="transmembrane region" description="Helical" evidence="1">
    <location>
        <begin position="358"/>
        <end position="376"/>
    </location>
</feature>
<feature type="transmembrane region" description="Helical" evidence="1">
    <location>
        <begin position="38"/>
        <end position="57"/>
    </location>
</feature>
<evidence type="ECO:0000256" key="1">
    <source>
        <dbReference type="SAM" id="Phobius"/>
    </source>
</evidence>
<evidence type="ECO:0008006" key="4">
    <source>
        <dbReference type="Google" id="ProtNLM"/>
    </source>
</evidence>
<organism evidence="2 3">
    <name type="scientific">Mucilaginibacter arboris</name>
    <dbReference type="NCBI Taxonomy" id="2682090"/>
    <lineage>
        <taxon>Bacteria</taxon>
        <taxon>Pseudomonadati</taxon>
        <taxon>Bacteroidota</taxon>
        <taxon>Sphingobacteriia</taxon>
        <taxon>Sphingobacteriales</taxon>
        <taxon>Sphingobacteriaceae</taxon>
        <taxon>Mucilaginibacter</taxon>
    </lineage>
</organism>
<accession>A0A7K1SYV5</accession>
<dbReference type="AlphaFoldDB" id="A0A7K1SYV5"/>
<evidence type="ECO:0000313" key="2">
    <source>
        <dbReference type="EMBL" id="MVN22220.1"/>
    </source>
</evidence>
<evidence type="ECO:0000313" key="3">
    <source>
        <dbReference type="Proteomes" id="UP000462014"/>
    </source>
</evidence>
<reference evidence="2 3" key="1">
    <citation type="submission" date="2019-12" db="EMBL/GenBank/DDBJ databases">
        <title>Mucilaginibacter sp. HMF7410 genome sequencing and assembly.</title>
        <authorList>
            <person name="Kang H."/>
            <person name="Cha I."/>
            <person name="Kim H."/>
            <person name="Joh K."/>
        </authorList>
    </citation>
    <scope>NUCLEOTIDE SEQUENCE [LARGE SCALE GENOMIC DNA]</scope>
    <source>
        <strain evidence="2 3">HMF7410</strain>
    </source>
</reference>
<feature type="transmembrane region" description="Helical" evidence="1">
    <location>
        <begin position="388"/>
        <end position="405"/>
    </location>
</feature>
<comment type="caution">
    <text evidence="2">The sequence shown here is derived from an EMBL/GenBank/DDBJ whole genome shotgun (WGS) entry which is preliminary data.</text>
</comment>
<dbReference type="EMBL" id="WPIK01000009">
    <property type="protein sequence ID" value="MVN22220.1"/>
    <property type="molecule type" value="Genomic_DNA"/>
</dbReference>
<keyword evidence="1" id="KW-0472">Membrane</keyword>
<feature type="transmembrane region" description="Helical" evidence="1">
    <location>
        <begin position="94"/>
        <end position="113"/>
    </location>
</feature>
<keyword evidence="3" id="KW-1185">Reference proteome</keyword>
<sequence length="446" mass="48899">MPISKKPKVDPNRILKQGIWAYFLLLIFEGALRKWFLQGLATPLLIIRDPIAIWLVLKCWQRDLLPSSIYLIGMVIIGVISIFTAVFLGHGNLFVALFGARILLFHFPLIFVIGKIFTREDVINIGKATLLITIPMTILIAMQFYSPQSAWVNRGVGGDMAGAGYSGAMGFFRPPATFSFTTGTSSYYGFAACFIFYFWFDLKRVNKLILIAATLAMFAAVPLSISRTVLFQIGVTAIFTVLAVSRKPQYIGKLLIAVVGGITILAILAQTSFFNQATEAFTSRFTDANGIEGGLKGTLGDRFLGGLVSALSESANQPYFGYGTGMGTNVGSMLLSGNRKFLISEGEWGRELGEMGPLLGLFVIFLRIGLTVKIILASYRKLAVNDFLPWLLLSFGLLELAQGNWAQPTYLGFSIMISGLMLASLNSNNVKKRVIPNKKNLNEAFA</sequence>
<feature type="transmembrane region" description="Helical" evidence="1">
    <location>
        <begin position="125"/>
        <end position="145"/>
    </location>
</feature>
<proteinExistence type="predicted"/>
<feature type="transmembrane region" description="Helical" evidence="1">
    <location>
        <begin position="207"/>
        <end position="223"/>
    </location>
</feature>
<keyword evidence="1" id="KW-0812">Transmembrane</keyword>
<feature type="transmembrane region" description="Helical" evidence="1">
    <location>
        <begin position="229"/>
        <end position="245"/>
    </location>
</feature>
<feature type="transmembrane region" description="Helical" evidence="1">
    <location>
        <begin position="254"/>
        <end position="274"/>
    </location>
</feature>
<feature type="transmembrane region" description="Helical" evidence="1">
    <location>
        <begin position="411"/>
        <end position="430"/>
    </location>
</feature>
<feature type="transmembrane region" description="Helical" evidence="1">
    <location>
        <begin position="178"/>
        <end position="200"/>
    </location>
</feature>
<feature type="transmembrane region" description="Helical" evidence="1">
    <location>
        <begin position="69"/>
        <end position="88"/>
    </location>
</feature>
<protein>
    <recommendedName>
        <fullName evidence="4">O-antigen ligase domain-containing protein</fullName>
    </recommendedName>
</protein>
<gene>
    <name evidence="2" type="ORF">GO621_11825</name>
</gene>
<dbReference type="Proteomes" id="UP000462014">
    <property type="component" value="Unassembled WGS sequence"/>
</dbReference>
<keyword evidence="1" id="KW-1133">Transmembrane helix</keyword>
<name>A0A7K1SYV5_9SPHI</name>